<dbReference type="EMBL" id="QCZH01000002">
    <property type="protein sequence ID" value="PWA10985.1"/>
    <property type="molecule type" value="Genomic_DNA"/>
</dbReference>
<evidence type="ECO:0000313" key="1">
    <source>
        <dbReference type="EMBL" id="PWA10985.1"/>
    </source>
</evidence>
<protein>
    <submittedName>
        <fullName evidence="1">Uncharacterized protein</fullName>
    </submittedName>
</protein>
<name>A0A2U1K156_9FLAO</name>
<dbReference type="Proteomes" id="UP000245618">
    <property type="component" value="Unassembled WGS sequence"/>
</dbReference>
<dbReference type="RefSeq" id="WP_116760794.1">
    <property type="nucleotide sequence ID" value="NZ_QCZH01000002.1"/>
</dbReference>
<sequence length="69" mass="7956">MKKRKRIEILEKEILELKKVVKKDSITLTDESNPNQVVTMSYKNGAFSTDKITTEVVTQTENISNEQKN</sequence>
<organism evidence="1 2">
    <name type="scientific">Flavobacterium laiguense</name>
    <dbReference type="NCBI Taxonomy" id="2169409"/>
    <lineage>
        <taxon>Bacteria</taxon>
        <taxon>Pseudomonadati</taxon>
        <taxon>Bacteroidota</taxon>
        <taxon>Flavobacteriia</taxon>
        <taxon>Flavobacteriales</taxon>
        <taxon>Flavobacteriaceae</taxon>
        <taxon>Flavobacterium</taxon>
    </lineage>
</organism>
<dbReference type="AlphaFoldDB" id="A0A2U1K156"/>
<reference evidence="1 2" key="1">
    <citation type="submission" date="2018-04" db="EMBL/GenBank/DDBJ databases">
        <title>Flavobacterium sp. nov., isolated from glacier ice.</title>
        <authorList>
            <person name="Liu Q."/>
            <person name="Xin Y.-H."/>
        </authorList>
    </citation>
    <scope>NUCLEOTIDE SEQUENCE [LARGE SCALE GENOMIC DNA]</scope>
    <source>
        <strain evidence="1 2">LB2P30</strain>
    </source>
</reference>
<accession>A0A2U1K156</accession>
<comment type="caution">
    <text evidence="1">The sequence shown here is derived from an EMBL/GenBank/DDBJ whole genome shotgun (WGS) entry which is preliminary data.</text>
</comment>
<evidence type="ECO:0000313" key="2">
    <source>
        <dbReference type="Proteomes" id="UP000245618"/>
    </source>
</evidence>
<proteinExistence type="predicted"/>
<gene>
    <name evidence="1" type="ORF">DB891_03900</name>
</gene>
<keyword evidence="2" id="KW-1185">Reference proteome</keyword>